<reference evidence="9 10" key="1">
    <citation type="submission" date="2020-08" db="EMBL/GenBank/DDBJ databases">
        <title>Draft genome sequence of Parasphingopyxis sp. GrpM-11.</title>
        <authorList>
            <person name="Oh J."/>
            <person name="Roh D.-H."/>
        </authorList>
    </citation>
    <scope>NUCLEOTIDE SEQUENCE [LARGE SCALE GENOMIC DNA]</scope>
    <source>
        <strain evidence="9 10">GrpM-11</strain>
    </source>
</reference>
<name>A0A842I366_9SPHN</name>
<evidence type="ECO:0000256" key="6">
    <source>
        <dbReference type="PROSITE-ProRule" id="PRU00433"/>
    </source>
</evidence>
<feature type="chain" id="PRO_5032490715" evidence="7">
    <location>
        <begin position="21"/>
        <end position="131"/>
    </location>
</feature>
<keyword evidence="5 6" id="KW-0408">Iron</keyword>
<gene>
    <name evidence="9" type="ORF">H6P80_12170</name>
</gene>
<accession>A0A842I366</accession>
<evidence type="ECO:0000256" key="4">
    <source>
        <dbReference type="ARBA" id="ARBA00022982"/>
    </source>
</evidence>
<evidence type="ECO:0000256" key="7">
    <source>
        <dbReference type="SAM" id="SignalP"/>
    </source>
</evidence>
<keyword evidence="10" id="KW-1185">Reference proteome</keyword>
<keyword evidence="3 6" id="KW-0479">Metal-binding</keyword>
<dbReference type="GO" id="GO:0009055">
    <property type="term" value="F:electron transfer activity"/>
    <property type="evidence" value="ECO:0007669"/>
    <property type="project" value="InterPro"/>
</dbReference>
<evidence type="ECO:0000313" key="10">
    <source>
        <dbReference type="Proteomes" id="UP000564378"/>
    </source>
</evidence>
<dbReference type="PROSITE" id="PS51007">
    <property type="entry name" value="CYTC"/>
    <property type="match status" value="1"/>
</dbReference>
<dbReference type="Proteomes" id="UP000564378">
    <property type="component" value="Unassembled WGS sequence"/>
</dbReference>
<evidence type="ECO:0000256" key="5">
    <source>
        <dbReference type="ARBA" id="ARBA00023004"/>
    </source>
</evidence>
<dbReference type="Gene3D" id="1.10.760.10">
    <property type="entry name" value="Cytochrome c-like domain"/>
    <property type="match status" value="1"/>
</dbReference>
<sequence>MKERIAAGAAVFLLSSMAVAQPAPGDVARGERAYQKCFSCHDLATDSQPLTGPHLGGIVGRRIAAMGGFAYSLEMRAFAGQHEIWTPALLERFLADPQAVVPGNEMGFFGIGDPQERADLMAYLRAGAETR</sequence>
<dbReference type="EMBL" id="JACJVJ010000002">
    <property type="protein sequence ID" value="MBC2778374.1"/>
    <property type="molecule type" value="Genomic_DNA"/>
</dbReference>
<dbReference type="InterPro" id="IPR036909">
    <property type="entry name" value="Cyt_c-like_dom_sf"/>
</dbReference>
<dbReference type="AlphaFoldDB" id="A0A842I366"/>
<evidence type="ECO:0000256" key="2">
    <source>
        <dbReference type="ARBA" id="ARBA00022617"/>
    </source>
</evidence>
<organism evidence="9 10">
    <name type="scientific">Parasphingopyxis marina</name>
    <dbReference type="NCBI Taxonomy" id="2761622"/>
    <lineage>
        <taxon>Bacteria</taxon>
        <taxon>Pseudomonadati</taxon>
        <taxon>Pseudomonadota</taxon>
        <taxon>Alphaproteobacteria</taxon>
        <taxon>Sphingomonadales</taxon>
        <taxon>Sphingomonadaceae</taxon>
        <taxon>Parasphingopyxis</taxon>
    </lineage>
</organism>
<feature type="signal peptide" evidence="7">
    <location>
        <begin position="1"/>
        <end position="20"/>
    </location>
</feature>
<keyword evidence="7" id="KW-0732">Signal</keyword>
<dbReference type="GO" id="GO:0020037">
    <property type="term" value="F:heme binding"/>
    <property type="evidence" value="ECO:0007669"/>
    <property type="project" value="InterPro"/>
</dbReference>
<dbReference type="PANTHER" id="PTHR11961">
    <property type="entry name" value="CYTOCHROME C"/>
    <property type="match status" value="1"/>
</dbReference>
<keyword evidence="1" id="KW-0813">Transport</keyword>
<comment type="caution">
    <text evidence="9">The sequence shown here is derived from an EMBL/GenBank/DDBJ whole genome shotgun (WGS) entry which is preliminary data.</text>
</comment>
<dbReference type="PRINTS" id="PR00604">
    <property type="entry name" value="CYTCHRMECIAB"/>
</dbReference>
<keyword evidence="2 6" id="KW-0349">Heme</keyword>
<proteinExistence type="predicted"/>
<protein>
    <submittedName>
        <fullName evidence="9">C-type cytochrome</fullName>
    </submittedName>
</protein>
<dbReference type="InterPro" id="IPR002327">
    <property type="entry name" value="Cyt_c_1A/1B"/>
</dbReference>
<dbReference type="SUPFAM" id="SSF46626">
    <property type="entry name" value="Cytochrome c"/>
    <property type="match status" value="1"/>
</dbReference>
<evidence type="ECO:0000256" key="1">
    <source>
        <dbReference type="ARBA" id="ARBA00022448"/>
    </source>
</evidence>
<dbReference type="RefSeq" id="WP_185801633.1">
    <property type="nucleotide sequence ID" value="NZ_JACJVJ010000002.1"/>
</dbReference>
<dbReference type="Pfam" id="PF00034">
    <property type="entry name" value="Cytochrom_C"/>
    <property type="match status" value="1"/>
</dbReference>
<feature type="domain" description="Cytochrome c" evidence="8">
    <location>
        <begin position="25"/>
        <end position="128"/>
    </location>
</feature>
<evidence type="ECO:0000313" key="9">
    <source>
        <dbReference type="EMBL" id="MBC2778374.1"/>
    </source>
</evidence>
<keyword evidence="4" id="KW-0249">Electron transport</keyword>
<evidence type="ECO:0000256" key="3">
    <source>
        <dbReference type="ARBA" id="ARBA00022723"/>
    </source>
</evidence>
<dbReference type="InterPro" id="IPR009056">
    <property type="entry name" value="Cyt_c-like_dom"/>
</dbReference>
<evidence type="ECO:0000259" key="8">
    <source>
        <dbReference type="PROSITE" id="PS51007"/>
    </source>
</evidence>
<dbReference type="GO" id="GO:0046872">
    <property type="term" value="F:metal ion binding"/>
    <property type="evidence" value="ECO:0007669"/>
    <property type="project" value="UniProtKB-KW"/>
</dbReference>